<sequence>MGEPREEQCLSGQSFQNKGGAPLSTNDAAAASIGHLRSPMEVVYFSVSPESRGETRRKHHEDSGEVNKEACTTVCRNHSRWTPFSAPGVIRDCTTRADTAGCVHYHARTSSSVQLGVAYLGVSLRKSRSRCWRSMRRFLGLEPIDFIYDKIGDMAGLRLGGSKSGQTQGVSALVTAVEPRSYRKRGALQTLVESTVNDEEWPDSKQWA</sequence>
<name>A0A9J6EK71_RHIMP</name>
<dbReference type="EMBL" id="JABSTU010000003">
    <property type="protein sequence ID" value="KAH8034762.1"/>
    <property type="molecule type" value="Genomic_DNA"/>
</dbReference>
<dbReference type="AlphaFoldDB" id="A0A9J6EK71"/>
<keyword evidence="3" id="KW-1185">Reference proteome</keyword>
<evidence type="ECO:0000256" key="1">
    <source>
        <dbReference type="SAM" id="MobiDB-lite"/>
    </source>
</evidence>
<accession>A0A9J6EK71</accession>
<evidence type="ECO:0000313" key="3">
    <source>
        <dbReference type="Proteomes" id="UP000821866"/>
    </source>
</evidence>
<evidence type="ECO:0000313" key="2">
    <source>
        <dbReference type="EMBL" id="KAH8034762.1"/>
    </source>
</evidence>
<reference evidence="2" key="1">
    <citation type="journal article" date="2020" name="Cell">
        <title>Large-Scale Comparative Analyses of Tick Genomes Elucidate Their Genetic Diversity and Vector Capacities.</title>
        <authorList>
            <consortium name="Tick Genome and Microbiome Consortium (TIGMIC)"/>
            <person name="Jia N."/>
            <person name="Wang J."/>
            <person name="Shi W."/>
            <person name="Du L."/>
            <person name="Sun Y."/>
            <person name="Zhan W."/>
            <person name="Jiang J.F."/>
            <person name="Wang Q."/>
            <person name="Zhang B."/>
            <person name="Ji P."/>
            <person name="Bell-Sakyi L."/>
            <person name="Cui X.M."/>
            <person name="Yuan T.T."/>
            <person name="Jiang B.G."/>
            <person name="Yang W.F."/>
            <person name="Lam T.T."/>
            <person name="Chang Q.C."/>
            <person name="Ding S.J."/>
            <person name="Wang X.J."/>
            <person name="Zhu J.G."/>
            <person name="Ruan X.D."/>
            <person name="Zhao L."/>
            <person name="Wei J.T."/>
            <person name="Ye R.Z."/>
            <person name="Que T.C."/>
            <person name="Du C.H."/>
            <person name="Zhou Y.H."/>
            <person name="Cheng J.X."/>
            <person name="Dai P.F."/>
            <person name="Guo W.B."/>
            <person name="Han X.H."/>
            <person name="Huang E.J."/>
            <person name="Li L.F."/>
            <person name="Wei W."/>
            <person name="Gao Y.C."/>
            <person name="Liu J.Z."/>
            <person name="Shao H.Z."/>
            <person name="Wang X."/>
            <person name="Wang C.C."/>
            <person name="Yang T.C."/>
            <person name="Huo Q.B."/>
            <person name="Li W."/>
            <person name="Chen H.Y."/>
            <person name="Chen S.E."/>
            <person name="Zhou L.G."/>
            <person name="Ni X.B."/>
            <person name="Tian J.H."/>
            <person name="Sheng Y."/>
            <person name="Liu T."/>
            <person name="Pan Y.S."/>
            <person name="Xia L.Y."/>
            <person name="Li J."/>
            <person name="Zhao F."/>
            <person name="Cao W.C."/>
        </authorList>
    </citation>
    <scope>NUCLEOTIDE SEQUENCE</scope>
    <source>
        <strain evidence="2">Rmic-2018</strain>
    </source>
</reference>
<reference evidence="2" key="2">
    <citation type="submission" date="2021-09" db="EMBL/GenBank/DDBJ databases">
        <authorList>
            <person name="Jia N."/>
            <person name="Wang J."/>
            <person name="Shi W."/>
            <person name="Du L."/>
            <person name="Sun Y."/>
            <person name="Zhan W."/>
            <person name="Jiang J."/>
            <person name="Wang Q."/>
            <person name="Zhang B."/>
            <person name="Ji P."/>
            <person name="Sakyi L.B."/>
            <person name="Cui X."/>
            <person name="Yuan T."/>
            <person name="Jiang B."/>
            <person name="Yang W."/>
            <person name="Lam T.T.-Y."/>
            <person name="Chang Q."/>
            <person name="Ding S."/>
            <person name="Wang X."/>
            <person name="Zhu J."/>
            <person name="Ruan X."/>
            <person name="Zhao L."/>
            <person name="Wei J."/>
            <person name="Que T."/>
            <person name="Du C."/>
            <person name="Cheng J."/>
            <person name="Dai P."/>
            <person name="Han X."/>
            <person name="Huang E."/>
            <person name="Gao Y."/>
            <person name="Liu J."/>
            <person name="Shao H."/>
            <person name="Ye R."/>
            <person name="Li L."/>
            <person name="Wei W."/>
            <person name="Wang X."/>
            <person name="Wang C."/>
            <person name="Huo Q."/>
            <person name="Li W."/>
            <person name="Guo W."/>
            <person name="Chen H."/>
            <person name="Chen S."/>
            <person name="Zhou L."/>
            <person name="Zhou L."/>
            <person name="Ni X."/>
            <person name="Tian J."/>
            <person name="Zhou Y."/>
            <person name="Sheng Y."/>
            <person name="Liu T."/>
            <person name="Pan Y."/>
            <person name="Xia L."/>
            <person name="Li J."/>
            <person name="Zhao F."/>
            <person name="Cao W."/>
        </authorList>
    </citation>
    <scope>NUCLEOTIDE SEQUENCE</scope>
    <source>
        <strain evidence="2">Rmic-2018</strain>
        <tissue evidence="2">Larvae</tissue>
    </source>
</reference>
<proteinExistence type="predicted"/>
<feature type="compositionally biased region" description="Polar residues" evidence="1">
    <location>
        <begin position="10"/>
        <end position="23"/>
    </location>
</feature>
<gene>
    <name evidence="2" type="ORF">HPB51_002176</name>
</gene>
<organism evidence="2 3">
    <name type="scientific">Rhipicephalus microplus</name>
    <name type="common">Cattle tick</name>
    <name type="synonym">Boophilus microplus</name>
    <dbReference type="NCBI Taxonomy" id="6941"/>
    <lineage>
        <taxon>Eukaryota</taxon>
        <taxon>Metazoa</taxon>
        <taxon>Ecdysozoa</taxon>
        <taxon>Arthropoda</taxon>
        <taxon>Chelicerata</taxon>
        <taxon>Arachnida</taxon>
        <taxon>Acari</taxon>
        <taxon>Parasitiformes</taxon>
        <taxon>Ixodida</taxon>
        <taxon>Ixodoidea</taxon>
        <taxon>Ixodidae</taxon>
        <taxon>Rhipicephalinae</taxon>
        <taxon>Rhipicephalus</taxon>
        <taxon>Boophilus</taxon>
    </lineage>
</organism>
<feature type="region of interest" description="Disordered" evidence="1">
    <location>
        <begin position="1"/>
        <end position="23"/>
    </location>
</feature>
<comment type="caution">
    <text evidence="2">The sequence shown here is derived from an EMBL/GenBank/DDBJ whole genome shotgun (WGS) entry which is preliminary data.</text>
</comment>
<protein>
    <submittedName>
        <fullName evidence="2">Uncharacterized protein</fullName>
    </submittedName>
</protein>
<dbReference type="Proteomes" id="UP000821866">
    <property type="component" value="Chromosome 11"/>
</dbReference>